<dbReference type="Pfam" id="PF02075">
    <property type="entry name" value="RuvC"/>
    <property type="match status" value="1"/>
</dbReference>
<evidence type="ECO:0000256" key="1">
    <source>
        <dbReference type="ARBA" id="ARBA00009518"/>
    </source>
</evidence>
<comment type="subunit">
    <text evidence="13">Homodimer which binds Holliday junction (HJ) DNA. The HJ becomes 2-fold symmetrical on binding to RuvC with unstacked arms; it has a different conformation from HJ DNA in complex with RuvA. In the full resolvosome a probable DNA-RuvA(4)-RuvB(12)-RuvC(2) complex forms which resolves the HJ.</text>
</comment>
<organism evidence="15 16">
    <name type="scientific">Candidatus Kaiserbacteria bacterium RIFCSPHIGHO2_02_FULL_55_25</name>
    <dbReference type="NCBI Taxonomy" id="1798498"/>
    <lineage>
        <taxon>Bacteria</taxon>
        <taxon>Candidatus Kaiseribacteriota</taxon>
    </lineage>
</organism>
<evidence type="ECO:0000313" key="15">
    <source>
        <dbReference type="EMBL" id="OGG69628.1"/>
    </source>
</evidence>
<keyword evidence="8 13" id="KW-0460">Magnesium</keyword>
<comment type="subcellular location">
    <subcellularLocation>
        <location evidence="13">Cytoplasm</location>
    </subcellularLocation>
</comment>
<comment type="similarity">
    <text evidence="1 13">Belongs to the RuvC family.</text>
</comment>
<evidence type="ECO:0000256" key="7">
    <source>
        <dbReference type="ARBA" id="ARBA00022801"/>
    </source>
</evidence>
<sequence length="169" mass="17949">MRVLAIDPGYGRCGVAIVERNGAKDVLIYSDCIETSAEDGFATRLRQVVLACETLVSAHAPDCIAMEKLFFAKNQKTAMRVAEVRGAILSLAGSTAIPVFEYSPGEVKSAAAGSGSADKTQVAKMLHALVKIGKVIKRDDEYDAIAIGVTHLALARSTAARRKAQKTVL</sequence>
<dbReference type="InterPro" id="IPR012337">
    <property type="entry name" value="RNaseH-like_sf"/>
</dbReference>
<evidence type="ECO:0000313" key="16">
    <source>
        <dbReference type="Proteomes" id="UP000176914"/>
    </source>
</evidence>
<dbReference type="EC" id="3.1.21.10" evidence="13 14"/>
<protein>
    <recommendedName>
        <fullName evidence="13 14">Crossover junction endodeoxyribonuclease RuvC</fullName>
        <ecNumber evidence="13 14">3.1.21.10</ecNumber>
    </recommendedName>
    <alternativeName>
        <fullName evidence="13">Holliday junction nuclease RuvC</fullName>
    </alternativeName>
    <alternativeName>
        <fullName evidence="13">Holliday junction resolvase RuvC</fullName>
    </alternativeName>
</protein>
<dbReference type="PANTHER" id="PTHR30194:SF3">
    <property type="entry name" value="CROSSOVER JUNCTION ENDODEOXYRIBONUCLEASE RUVC"/>
    <property type="match status" value="1"/>
</dbReference>
<feature type="binding site" evidence="13">
    <location>
        <position position="7"/>
    </location>
    <ligand>
        <name>Mg(2+)</name>
        <dbReference type="ChEBI" id="CHEBI:18420"/>
        <label>1</label>
    </ligand>
</feature>
<proteinExistence type="inferred from homology"/>
<reference evidence="15 16" key="1">
    <citation type="journal article" date="2016" name="Nat. Commun.">
        <title>Thousands of microbial genomes shed light on interconnected biogeochemical processes in an aquifer system.</title>
        <authorList>
            <person name="Anantharaman K."/>
            <person name="Brown C.T."/>
            <person name="Hug L.A."/>
            <person name="Sharon I."/>
            <person name="Castelle C.J."/>
            <person name="Probst A.J."/>
            <person name="Thomas B.C."/>
            <person name="Singh A."/>
            <person name="Wilkins M.J."/>
            <person name="Karaoz U."/>
            <person name="Brodie E.L."/>
            <person name="Williams K.H."/>
            <person name="Hubbard S.S."/>
            <person name="Banfield J.F."/>
        </authorList>
    </citation>
    <scope>NUCLEOTIDE SEQUENCE [LARGE SCALE GENOMIC DNA]</scope>
</reference>
<keyword evidence="11 13" id="KW-0234">DNA repair</keyword>
<feature type="active site" evidence="13">
    <location>
        <position position="7"/>
    </location>
</feature>
<keyword evidence="7 13" id="KW-0378">Hydrolase</keyword>
<dbReference type="FunFam" id="3.30.420.10:FF:000002">
    <property type="entry name" value="Crossover junction endodeoxyribonuclease RuvC"/>
    <property type="match status" value="1"/>
</dbReference>
<evidence type="ECO:0000256" key="11">
    <source>
        <dbReference type="ARBA" id="ARBA00023204"/>
    </source>
</evidence>
<comment type="cofactor">
    <cofactor evidence="13">
        <name>Mg(2+)</name>
        <dbReference type="ChEBI" id="CHEBI:18420"/>
    </cofactor>
    <text evidence="13">Binds 2 Mg(2+) ion per subunit.</text>
</comment>
<comment type="function">
    <text evidence="13">The RuvA-RuvB-RuvC complex processes Holliday junction (HJ) DNA during genetic recombination and DNA repair. Endonuclease that resolves HJ intermediates. Cleaves cruciform DNA by making single-stranded nicks across the HJ at symmetrical positions within the homologous arms, yielding a 5'-phosphate and a 3'-hydroxyl group; requires a central core of homology in the junction. The consensus cleavage sequence is 5'-(A/T)TT(C/G)-3'. Cleavage occurs on the 3'-side of the TT dinucleotide at the point of strand exchange. HJ branch migration catalyzed by RuvA-RuvB allows RuvC to scan DNA until it finds its consensus sequence, where it cleaves and resolves the cruciform DNA.</text>
</comment>
<dbReference type="GO" id="GO:0006310">
    <property type="term" value="P:DNA recombination"/>
    <property type="evidence" value="ECO:0007669"/>
    <property type="project" value="UniProtKB-UniRule"/>
</dbReference>
<dbReference type="NCBIfam" id="TIGR00228">
    <property type="entry name" value="ruvC"/>
    <property type="match status" value="1"/>
</dbReference>
<feature type="binding site" evidence="13">
    <location>
        <position position="67"/>
    </location>
    <ligand>
        <name>Mg(2+)</name>
        <dbReference type="ChEBI" id="CHEBI:18420"/>
        <label>2</label>
    </ligand>
</feature>
<gene>
    <name evidence="13" type="primary">ruvC</name>
    <name evidence="15" type="ORF">A3C20_03850</name>
</gene>
<keyword evidence="2 13" id="KW-0963">Cytoplasm</keyword>
<evidence type="ECO:0000256" key="5">
    <source>
        <dbReference type="ARBA" id="ARBA00022759"/>
    </source>
</evidence>
<dbReference type="InterPro" id="IPR002176">
    <property type="entry name" value="X-over_junc_endoDNase_RuvC"/>
</dbReference>
<dbReference type="GO" id="GO:0008821">
    <property type="term" value="F:crossover junction DNA endonuclease activity"/>
    <property type="evidence" value="ECO:0007669"/>
    <property type="project" value="UniProtKB-UniRule"/>
</dbReference>
<evidence type="ECO:0000256" key="9">
    <source>
        <dbReference type="ARBA" id="ARBA00023125"/>
    </source>
</evidence>
<dbReference type="GO" id="GO:0048476">
    <property type="term" value="C:Holliday junction resolvase complex"/>
    <property type="evidence" value="ECO:0007669"/>
    <property type="project" value="UniProtKB-UniRule"/>
</dbReference>
<keyword evidence="6 13" id="KW-0227">DNA damage</keyword>
<evidence type="ECO:0000256" key="14">
    <source>
        <dbReference type="NCBIfam" id="TIGR00228"/>
    </source>
</evidence>
<keyword evidence="3 13" id="KW-0540">Nuclease</keyword>
<dbReference type="GO" id="GO:0000287">
    <property type="term" value="F:magnesium ion binding"/>
    <property type="evidence" value="ECO:0007669"/>
    <property type="project" value="UniProtKB-UniRule"/>
</dbReference>
<dbReference type="CDD" id="cd16962">
    <property type="entry name" value="RuvC"/>
    <property type="match status" value="1"/>
</dbReference>
<feature type="binding site" evidence="13">
    <location>
        <position position="140"/>
    </location>
    <ligand>
        <name>Mg(2+)</name>
        <dbReference type="ChEBI" id="CHEBI:18420"/>
        <label>1</label>
    </ligand>
</feature>
<evidence type="ECO:0000256" key="4">
    <source>
        <dbReference type="ARBA" id="ARBA00022723"/>
    </source>
</evidence>
<dbReference type="InterPro" id="IPR036397">
    <property type="entry name" value="RNaseH_sf"/>
</dbReference>
<dbReference type="Gene3D" id="3.30.420.10">
    <property type="entry name" value="Ribonuclease H-like superfamily/Ribonuclease H"/>
    <property type="match status" value="1"/>
</dbReference>
<evidence type="ECO:0000256" key="2">
    <source>
        <dbReference type="ARBA" id="ARBA00022490"/>
    </source>
</evidence>
<dbReference type="GO" id="GO:0006281">
    <property type="term" value="P:DNA repair"/>
    <property type="evidence" value="ECO:0007669"/>
    <property type="project" value="UniProtKB-UniRule"/>
</dbReference>
<comment type="catalytic activity">
    <reaction evidence="12 13">
        <text>Endonucleolytic cleavage at a junction such as a reciprocal single-stranded crossover between two homologous DNA duplexes (Holliday junction).</text>
        <dbReference type="EC" id="3.1.21.10"/>
    </reaction>
</comment>
<dbReference type="SUPFAM" id="SSF53098">
    <property type="entry name" value="Ribonuclease H-like"/>
    <property type="match status" value="1"/>
</dbReference>
<keyword evidence="9 13" id="KW-0238">DNA-binding</keyword>
<evidence type="ECO:0000256" key="8">
    <source>
        <dbReference type="ARBA" id="ARBA00022842"/>
    </source>
</evidence>
<dbReference type="AlphaFoldDB" id="A0A1F6E7H9"/>
<keyword evidence="4 13" id="KW-0479">Metal-binding</keyword>
<evidence type="ECO:0000256" key="3">
    <source>
        <dbReference type="ARBA" id="ARBA00022722"/>
    </source>
</evidence>
<dbReference type="EMBL" id="MFLL01000010">
    <property type="protein sequence ID" value="OGG69628.1"/>
    <property type="molecule type" value="Genomic_DNA"/>
</dbReference>
<evidence type="ECO:0000256" key="13">
    <source>
        <dbReference type="HAMAP-Rule" id="MF_00034"/>
    </source>
</evidence>
<dbReference type="HAMAP" id="MF_00034">
    <property type="entry name" value="RuvC"/>
    <property type="match status" value="1"/>
</dbReference>
<dbReference type="PANTHER" id="PTHR30194">
    <property type="entry name" value="CROSSOVER JUNCTION ENDODEOXYRIBONUCLEASE RUVC"/>
    <property type="match status" value="1"/>
</dbReference>
<keyword evidence="5 13" id="KW-0255">Endonuclease</keyword>
<name>A0A1F6E7H9_9BACT</name>
<keyword evidence="10 13" id="KW-0233">DNA recombination</keyword>
<dbReference type="GO" id="GO:0005737">
    <property type="term" value="C:cytoplasm"/>
    <property type="evidence" value="ECO:0007669"/>
    <property type="project" value="UniProtKB-SubCell"/>
</dbReference>
<dbReference type="Proteomes" id="UP000176914">
    <property type="component" value="Unassembled WGS sequence"/>
</dbReference>
<evidence type="ECO:0000256" key="12">
    <source>
        <dbReference type="ARBA" id="ARBA00029354"/>
    </source>
</evidence>
<dbReference type="GO" id="GO:0003677">
    <property type="term" value="F:DNA binding"/>
    <property type="evidence" value="ECO:0007669"/>
    <property type="project" value="UniProtKB-KW"/>
</dbReference>
<accession>A0A1F6E7H9</accession>
<feature type="active site" evidence="13">
    <location>
        <position position="140"/>
    </location>
</feature>
<comment type="caution">
    <text evidence="15">The sequence shown here is derived from an EMBL/GenBank/DDBJ whole genome shotgun (WGS) entry which is preliminary data.</text>
</comment>
<evidence type="ECO:0000256" key="10">
    <source>
        <dbReference type="ARBA" id="ARBA00023172"/>
    </source>
</evidence>
<dbReference type="PRINTS" id="PR00696">
    <property type="entry name" value="RSOLVASERUVC"/>
</dbReference>
<evidence type="ECO:0000256" key="6">
    <source>
        <dbReference type="ARBA" id="ARBA00022763"/>
    </source>
</evidence>
<feature type="active site" evidence="13">
    <location>
        <position position="67"/>
    </location>
</feature>